<evidence type="ECO:0000256" key="8">
    <source>
        <dbReference type="ARBA" id="ARBA00023326"/>
    </source>
</evidence>
<gene>
    <name evidence="11" type="ORF">C7474_1083</name>
</gene>
<name>A0A498BYN6_9MICO</name>
<dbReference type="Gene3D" id="2.70.98.30">
    <property type="entry name" value="Golgi alpha-mannosidase II, domain 4"/>
    <property type="match status" value="1"/>
</dbReference>
<keyword evidence="6" id="KW-0326">Glycosidase</keyword>
<dbReference type="GO" id="GO:0071555">
    <property type="term" value="P:cell wall organization"/>
    <property type="evidence" value="ECO:0007669"/>
    <property type="project" value="UniProtKB-KW"/>
</dbReference>
<dbReference type="PANTHER" id="PTHR31983">
    <property type="entry name" value="ENDO-1,3(4)-BETA-GLUCANASE 1"/>
    <property type="match status" value="1"/>
</dbReference>
<sequence length="674" mass="68770">MTRRTVGPAVEATVAPALAVTVAVALALTGCTATAAGDAGPTSAPTVSPAASVDLPVERLATPPSLRVAADVIPPTNRWYSSLAFAAEDVPVYPFPLAVAPTPEGFTVGVPPVRAGASTIGAAFAGGLGVALAGADGGDAALERIIVRADEVSVTLEYADTAGPLARVTLAEGSPVVGVVASRKITITLSQPVTQEDGGAVGRTADGAFLIAGAAVDDETVTLDEGDALQVAGLPADADPSAWAAALGAPVGGVTVSASGGDGSATTTLRYDGTDRTVVVPFDGAEADGACDLGTYDTPYGDVPACAATTLVRTVPTISPASRYDLEGLSATDRDALTAQIAADLDGTAPAPADTYFGGKALARLAALHEVAEALGDDGLADRVADRLATELDPWLDPDGCRDRDARCFVYDDRLRLVVGKSVSFGSEEGNDHHFHYGYFLFAAGVLGAARPDLVAEMTPVMTALAADIVTGAADGALPALRTFDPYRGHSWASGFSPFADGNNQESSSEAVAAWNGVALWGAASGDEALRARAVWLLSTEADAARRLWLEPAALAPAYEHPIVSLTWSAKRDYATWFSPEPSAILGIQLLPLGPVALEYLGEDPARVAVNLEDAGDAAYDGPLGDYVTGYASLAGADALAAARTRIAQRSEFDDGWSKALAEAWIAAVELRSG</sequence>
<feature type="chain" id="PRO_5019786266" description="glucan endo-1,3-beta-D-glucosidase" evidence="9">
    <location>
        <begin position="36"/>
        <end position="674"/>
    </location>
</feature>
<comment type="similarity">
    <text evidence="2">Belongs to the glycosyl hydrolase 81 family.</text>
</comment>
<keyword evidence="8" id="KW-0624">Polysaccharide degradation</keyword>
<keyword evidence="9" id="KW-0732">Signal</keyword>
<dbReference type="AlphaFoldDB" id="A0A498BYN6"/>
<evidence type="ECO:0000259" key="10">
    <source>
        <dbReference type="Pfam" id="PF17652"/>
    </source>
</evidence>
<dbReference type="EMBL" id="RCDB01000002">
    <property type="protein sequence ID" value="RLK48954.1"/>
    <property type="molecule type" value="Genomic_DNA"/>
</dbReference>
<reference evidence="11 12" key="1">
    <citation type="journal article" date="2015" name="Stand. Genomic Sci.">
        <title>Genomic Encyclopedia of Bacterial and Archaeal Type Strains, Phase III: the genomes of soil and plant-associated and newly described type strains.</title>
        <authorList>
            <person name="Whitman W.B."/>
            <person name="Woyke T."/>
            <person name="Klenk H.P."/>
            <person name="Zhou Y."/>
            <person name="Lilburn T.G."/>
            <person name="Beck B.J."/>
            <person name="De Vos P."/>
            <person name="Vandamme P."/>
            <person name="Eisen J.A."/>
            <person name="Garrity G."/>
            <person name="Hugenholtz P."/>
            <person name="Kyrpides N.C."/>
        </authorList>
    </citation>
    <scope>NUCLEOTIDE SEQUENCE [LARGE SCALE GENOMIC DNA]</scope>
    <source>
        <strain evidence="11 12">S2T63</strain>
    </source>
</reference>
<dbReference type="Pfam" id="PF17652">
    <property type="entry name" value="Glyco_hydro81C"/>
    <property type="match status" value="1"/>
</dbReference>
<evidence type="ECO:0000313" key="11">
    <source>
        <dbReference type="EMBL" id="RLK48954.1"/>
    </source>
</evidence>
<feature type="domain" description="Glycosyl hydrolase family 81 C-terminal" evidence="10">
    <location>
        <begin position="336"/>
        <end position="597"/>
    </location>
</feature>
<dbReference type="PROSITE" id="PS51257">
    <property type="entry name" value="PROKAR_LIPOPROTEIN"/>
    <property type="match status" value="1"/>
</dbReference>
<organism evidence="11 12">
    <name type="scientific">Microbacterium telephonicum</name>
    <dbReference type="NCBI Taxonomy" id="1714841"/>
    <lineage>
        <taxon>Bacteria</taxon>
        <taxon>Bacillati</taxon>
        <taxon>Actinomycetota</taxon>
        <taxon>Actinomycetes</taxon>
        <taxon>Micrococcales</taxon>
        <taxon>Microbacteriaceae</taxon>
        <taxon>Microbacterium</taxon>
    </lineage>
</organism>
<evidence type="ECO:0000256" key="1">
    <source>
        <dbReference type="ARBA" id="ARBA00000382"/>
    </source>
</evidence>
<accession>A0A498BYN6</accession>
<dbReference type="RefSeq" id="WP_121057977.1">
    <property type="nucleotide sequence ID" value="NZ_RCDB01000002.1"/>
</dbReference>
<dbReference type="GO" id="GO:0052861">
    <property type="term" value="F:endo-1,3(4)-beta-glucanase activity"/>
    <property type="evidence" value="ECO:0007669"/>
    <property type="project" value="InterPro"/>
</dbReference>
<keyword evidence="12" id="KW-1185">Reference proteome</keyword>
<keyword evidence="4" id="KW-0378">Hydrolase</keyword>
<comment type="caution">
    <text evidence="11">The sequence shown here is derived from an EMBL/GenBank/DDBJ whole genome shotgun (WGS) entry which is preliminary data.</text>
</comment>
<comment type="catalytic activity">
    <reaction evidence="1">
        <text>Hydrolysis of (1-&gt;3)-beta-D-glucosidic linkages in (1-&gt;3)-beta-D-glucans.</text>
        <dbReference type="EC" id="3.2.1.39"/>
    </reaction>
</comment>
<dbReference type="InterPro" id="IPR005200">
    <property type="entry name" value="Endo-beta-glucanase"/>
</dbReference>
<evidence type="ECO:0000256" key="2">
    <source>
        <dbReference type="ARBA" id="ARBA00010730"/>
    </source>
</evidence>
<dbReference type="InterPro" id="IPR040720">
    <property type="entry name" value="GH81_C"/>
</dbReference>
<dbReference type="GO" id="GO:0000272">
    <property type="term" value="P:polysaccharide catabolic process"/>
    <property type="evidence" value="ECO:0007669"/>
    <property type="project" value="UniProtKB-KW"/>
</dbReference>
<dbReference type="GO" id="GO:0042973">
    <property type="term" value="F:glucan endo-1,3-beta-D-glucosidase activity"/>
    <property type="evidence" value="ECO:0007669"/>
    <property type="project" value="UniProtKB-EC"/>
</dbReference>
<feature type="signal peptide" evidence="9">
    <location>
        <begin position="1"/>
        <end position="35"/>
    </location>
</feature>
<evidence type="ECO:0000256" key="7">
    <source>
        <dbReference type="ARBA" id="ARBA00023316"/>
    </source>
</evidence>
<evidence type="ECO:0000256" key="5">
    <source>
        <dbReference type="ARBA" id="ARBA00023277"/>
    </source>
</evidence>
<evidence type="ECO:0000313" key="12">
    <source>
        <dbReference type="Proteomes" id="UP000273158"/>
    </source>
</evidence>
<dbReference type="EC" id="3.2.1.39" evidence="3"/>
<keyword evidence="5" id="KW-0119">Carbohydrate metabolism</keyword>
<keyword evidence="7" id="KW-0961">Cell wall biogenesis/degradation</keyword>
<proteinExistence type="inferred from homology"/>
<protein>
    <recommendedName>
        <fullName evidence="3">glucan endo-1,3-beta-D-glucosidase</fullName>
        <ecNumber evidence="3">3.2.1.39</ecNumber>
    </recommendedName>
</protein>
<evidence type="ECO:0000256" key="4">
    <source>
        <dbReference type="ARBA" id="ARBA00022801"/>
    </source>
</evidence>
<dbReference type="Proteomes" id="UP000273158">
    <property type="component" value="Unassembled WGS sequence"/>
</dbReference>
<dbReference type="PANTHER" id="PTHR31983:SF0">
    <property type="entry name" value="GLUCAN ENDO-1,3-BETA-D-GLUCOSIDASE 2"/>
    <property type="match status" value="1"/>
</dbReference>
<evidence type="ECO:0000256" key="3">
    <source>
        <dbReference type="ARBA" id="ARBA00012780"/>
    </source>
</evidence>
<evidence type="ECO:0000256" key="6">
    <source>
        <dbReference type="ARBA" id="ARBA00023295"/>
    </source>
</evidence>
<dbReference type="OrthoDB" id="5480482at2"/>
<dbReference type="PROSITE" id="PS52008">
    <property type="entry name" value="GH81"/>
    <property type="match status" value="1"/>
</dbReference>
<evidence type="ECO:0000256" key="9">
    <source>
        <dbReference type="SAM" id="SignalP"/>
    </source>
</evidence>